<accession>A0A517QTP3</accession>
<dbReference type="InterPro" id="IPR002781">
    <property type="entry name" value="TM_pro_TauE-like"/>
</dbReference>
<evidence type="ECO:0000313" key="7">
    <source>
        <dbReference type="Proteomes" id="UP000315724"/>
    </source>
</evidence>
<evidence type="ECO:0000256" key="5">
    <source>
        <dbReference type="RuleBase" id="RU363041"/>
    </source>
</evidence>
<feature type="transmembrane region" description="Helical" evidence="5">
    <location>
        <begin position="71"/>
        <end position="92"/>
    </location>
</feature>
<name>A0A517QTP3_9PLAN</name>
<evidence type="ECO:0000313" key="6">
    <source>
        <dbReference type="EMBL" id="QDT35003.1"/>
    </source>
</evidence>
<keyword evidence="4 5" id="KW-0472">Membrane</keyword>
<keyword evidence="3 5" id="KW-1133">Transmembrane helix</keyword>
<reference evidence="6 7" key="1">
    <citation type="submission" date="2019-02" db="EMBL/GenBank/DDBJ databases">
        <title>Deep-cultivation of Planctomycetes and their phenomic and genomic characterization uncovers novel biology.</title>
        <authorList>
            <person name="Wiegand S."/>
            <person name="Jogler M."/>
            <person name="Boedeker C."/>
            <person name="Pinto D."/>
            <person name="Vollmers J."/>
            <person name="Rivas-Marin E."/>
            <person name="Kohn T."/>
            <person name="Peeters S.H."/>
            <person name="Heuer A."/>
            <person name="Rast P."/>
            <person name="Oberbeckmann S."/>
            <person name="Bunk B."/>
            <person name="Jeske O."/>
            <person name="Meyerdierks A."/>
            <person name="Storesund J.E."/>
            <person name="Kallscheuer N."/>
            <person name="Luecker S."/>
            <person name="Lage O.M."/>
            <person name="Pohl T."/>
            <person name="Merkel B.J."/>
            <person name="Hornburger P."/>
            <person name="Mueller R.-W."/>
            <person name="Bruemmer F."/>
            <person name="Labrenz M."/>
            <person name="Spormann A.M."/>
            <person name="Op den Camp H."/>
            <person name="Overmann J."/>
            <person name="Amann R."/>
            <person name="Jetten M.S.M."/>
            <person name="Mascher T."/>
            <person name="Medema M.H."/>
            <person name="Devos D.P."/>
            <person name="Kaster A.-K."/>
            <person name="Ovreas L."/>
            <person name="Rohde M."/>
            <person name="Galperin M.Y."/>
            <person name="Jogler C."/>
        </authorList>
    </citation>
    <scope>NUCLEOTIDE SEQUENCE [LARGE SCALE GENOMIC DNA]</scope>
    <source>
        <strain evidence="6 7">Mal48</strain>
    </source>
</reference>
<evidence type="ECO:0000256" key="2">
    <source>
        <dbReference type="ARBA" id="ARBA00022692"/>
    </source>
</evidence>
<organism evidence="6 7">
    <name type="scientific">Thalassoglobus polymorphus</name>
    <dbReference type="NCBI Taxonomy" id="2527994"/>
    <lineage>
        <taxon>Bacteria</taxon>
        <taxon>Pseudomonadati</taxon>
        <taxon>Planctomycetota</taxon>
        <taxon>Planctomycetia</taxon>
        <taxon>Planctomycetales</taxon>
        <taxon>Planctomycetaceae</taxon>
        <taxon>Thalassoglobus</taxon>
    </lineage>
</organism>
<evidence type="ECO:0000256" key="1">
    <source>
        <dbReference type="ARBA" id="ARBA00004141"/>
    </source>
</evidence>
<dbReference type="OrthoDB" id="272526at2"/>
<feature type="transmembrane region" description="Helical" evidence="5">
    <location>
        <begin position="200"/>
        <end position="220"/>
    </location>
</feature>
<feature type="transmembrane region" description="Helical" evidence="5">
    <location>
        <begin position="6"/>
        <end position="27"/>
    </location>
</feature>
<sequence>MILAIVVAFFVGAISAIFGVGGGFILVPVLNSALGIPMNIAVGSVVSYVLGPATTALLYRNVQWTSWRLPLILSGGLSVGVFLGGSTLNFFTHSETVSIDAETLVLRVYLGLLSALGMFSLWESERATRFRPIPRGWLNRILLPPVIRIRDWNNRTLSVPMFVWFGVSVGFLSGLLGISGGLLIVPGLLYLFAVDAQKTVVTSMVVVWLVSFQSTILHAWSGNVDIKLVAALLAGGTIGARVGSSIGRRLGSQQLRRNFGILAICTAIFVAIRLSISASR</sequence>
<dbReference type="RefSeq" id="WP_145203851.1">
    <property type="nucleotide sequence ID" value="NZ_CP036267.1"/>
</dbReference>
<keyword evidence="2 5" id="KW-0812">Transmembrane</keyword>
<protein>
    <recommendedName>
        <fullName evidence="5">Probable membrane transporter protein</fullName>
    </recommendedName>
</protein>
<dbReference type="Proteomes" id="UP000315724">
    <property type="component" value="Chromosome"/>
</dbReference>
<feature type="transmembrane region" description="Helical" evidence="5">
    <location>
        <begin position="162"/>
        <end position="193"/>
    </location>
</feature>
<feature type="transmembrane region" description="Helical" evidence="5">
    <location>
        <begin position="39"/>
        <end position="59"/>
    </location>
</feature>
<dbReference type="EMBL" id="CP036267">
    <property type="protein sequence ID" value="QDT35003.1"/>
    <property type="molecule type" value="Genomic_DNA"/>
</dbReference>
<dbReference type="AlphaFoldDB" id="A0A517QTP3"/>
<evidence type="ECO:0000256" key="4">
    <source>
        <dbReference type="ARBA" id="ARBA00023136"/>
    </source>
</evidence>
<feature type="transmembrane region" description="Helical" evidence="5">
    <location>
        <begin position="259"/>
        <end position="276"/>
    </location>
</feature>
<comment type="subcellular location">
    <subcellularLocation>
        <location evidence="5">Cell membrane</location>
        <topology evidence="5">Multi-pass membrane protein</topology>
    </subcellularLocation>
    <subcellularLocation>
        <location evidence="1">Membrane</location>
        <topology evidence="1">Multi-pass membrane protein</topology>
    </subcellularLocation>
</comment>
<evidence type="ECO:0000256" key="3">
    <source>
        <dbReference type="ARBA" id="ARBA00022989"/>
    </source>
</evidence>
<dbReference type="PANTHER" id="PTHR43701:SF12">
    <property type="entry name" value="MEMBRANE TRANSPORTER PROTEIN YTNM-RELATED"/>
    <property type="match status" value="1"/>
</dbReference>
<dbReference type="KEGG" id="tpol:Mal48_42760"/>
<dbReference type="InterPro" id="IPR051598">
    <property type="entry name" value="TSUP/Inactive_protease-like"/>
</dbReference>
<keyword evidence="5" id="KW-1003">Cell membrane</keyword>
<gene>
    <name evidence="6" type="ORF">Mal48_42760</name>
</gene>
<dbReference type="GO" id="GO:0005886">
    <property type="term" value="C:plasma membrane"/>
    <property type="evidence" value="ECO:0007669"/>
    <property type="project" value="UniProtKB-SubCell"/>
</dbReference>
<proteinExistence type="inferred from homology"/>
<feature type="transmembrane region" description="Helical" evidence="5">
    <location>
        <begin position="104"/>
        <end position="122"/>
    </location>
</feature>
<dbReference type="PANTHER" id="PTHR43701">
    <property type="entry name" value="MEMBRANE TRANSPORTER PROTEIN MJ0441-RELATED"/>
    <property type="match status" value="1"/>
</dbReference>
<dbReference type="Pfam" id="PF01925">
    <property type="entry name" value="TauE"/>
    <property type="match status" value="1"/>
</dbReference>
<keyword evidence="7" id="KW-1185">Reference proteome</keyword>
<comment type="similarity">
    <text evidence="5">Belongs to the 4-toluene sulfonate uptake permease (TSUP) (TC 2.A.102) family.</text>
</comment>